<organism evidence="1 2">
    <name type="scientific">Cichorium intybus</name>
    <name type="common">Chicory</name>
    <dbReference type="NCBI Taxonomy" id="13427"/>
    <lineage>
        <taxon>Eukaryota</taxon>
        <taxon>Viridiplantae</taxon>
        <taxon>Streptophyta</taxon>
        <taxon>Embryophyta</taxon>
        <taxon>Tracheophyta</taxon>
        <taxon>Spermatophyta</taxon>
        <taxon>Magnoliopsida</taxon>
        <taxon>eudicotyledons</taxon>
        <taxon>Gunneridae</taxon>
        <taxon>Pentapetalae</taxon>
        <taxon>asterids</taxon>
        <taxon>campanulids</taxon>
        <taxon>Asterales</taxon>
        <taxon>Asteraceae</taxon>
        <taxon>Cichorioideae</taxon>
        <taxon>Cichorieae</taxon>
        <taxon>Cichoriinae</taxon>
        <taxon>Cichorium</taxon>
    </lineage>
</organism>
<evidence type="ECO:0000313" key="1">
    <source>
        <dbReference type="EMBL" id="KAI3710089.1"/>
    </source>
</evidence>
<comment type="caution">
    <text evidence="1">The sequence shown here is derived from an EMBL/GenBank/DDBJ whole genome shotgun (WGS) entry which is preliminary data.</text>
</comment>
<evidence type="ECO:0000313" key="2">
    <source>
        <dbReference type="Proteomes" id="UP001055811"/>
    </source>
</evidence>
<sequence length="135" mass="15297">MEDTMAGNNEDFDESDVVFTGNNVDDGDRCLTCFADSDPEESRRAKRKKVEKKKTKLKAIDIPESFALFQYMEPSLFEYGDGDEEEMVPPHVIVRRRVAAKMAFSVCSGIGRTLKGRDLSEMRNSVLRMTGFLET</sequence>
<dbReference type="EMBL" id="CM042015">
    <property type="protein sequence ID" value="KAI3710089.1"/>
    <property type="molecule type" value="Genomic_DNA"/>
</dbReference>
<accession>A0ACB9AJ67</accession>
<name>A0ACB9AJ67_CICIN</name>
<keyword evidence="2" id="KW-1185">Reference proteome</keyword>
<protein>
    <submittedName>
        <fullName evidence="1">Uncharacterized protein</fullName>
    </submittedName>
</protein>
<reference evidence="2" key="1">
    <citation type="journal article" date="2022" name="Mol. Ecol. Resour.">
        <title>The genomes of chicory, endive, great burdock and yacon provide insights into Asteraceae palaeo-polyploidization history and plant inulin production.</title>
        <authorList>
            <person name="Fan W."/>
            <person name="Wang S."/>
            <person name="Wang H."/>
            <person name="Wang A."/>
            <person name="Jiang F."/>
            <person name="Liu H."/>
            <person name="Zhao H."/>
            <person name="Xu D."/>
            <person name="Zhang Y."/>
        </authorList>
    </citation>
    <scope>NUCLEOTIDE SEQUENCE [LARGE SCALE GENOMIC DNA]</scope>
    <source>
        <strain evidence="2">cv. Punajuju</strain>
    </source>
</reference>
<gene>
    <name evidence="1" type="ORF">L2E82_39863</name>
</gene>
<proteinExistence type="predicted"/>
<dbReference type="Proteomes" id="UP001055811">
    <property type="component" value="Linkage Group LG07"/>
</dbReference>
<reference evidence="1 2" key="2">
    <citation type="journal article" date="2022" name="Mol. Ecol. Resour.">
        <title>The genomes of chicory, endive, great burdock and yacon provide insights into Asteraceae paleo-polyploidization history and plant inulin production.</title>
        <authorList>
            <person name="Fan W."/>
            <person name="Wang S."/>
            <person name="Wang H."/>
            <person name="Wang A."/>
            <person name="Jiang F."/>
            <person name="Liu H."/>
            <person name="Zhao H."/>
            <person name="Xu D."/>
            <person name="Zhang Y."/>
        </authorList>
    </citation>
    <scope>NUCLEOTIDE SEQUENCE [LARGE SCALE GENOMIC DNA]</scope>
    <source>
        <strain evidence="2">cv. Punajuju</strain>
        <tissue evidence="1">Leaves</tissue>
    </source>
</reference>